<sequence length="883" mass="98168">MDPFQRLDPQINNIATPFTTHVNPSLPSNSTASTVFTPHTHFRPTSAAAAPNANFLGRESFVDSRSTGGTFPPQKWPPSHIQQSEIQRAHSVQPTSSLYSQRHNVGFTSHSLNHYNHQNRDPRPINQHWPEEQIPFTRNQNLPPPYVTQPNNPVYRQPSHDQQGWPSNRSQTPSLQASASHQQHRAITPVSQYFGFPQSTMVPSRPLQPQQPHVQQPLATDAQRPNVSPTGPPSAPVRVQWQPPTVVNNVDAVAFRSSQPPPTIPVTSPKQPVPSPPFNPPSASLGPSVMNAANLQSSPPELFSSGTALAPTLTQEPTPILSTESSQRKDRESDSNSLPASSQPRWKTQQQKSKTPPPPSMGPSVREHNQWSSNSPASSEPAPRPRMGKAEKALKVKVVDELGISETRLRNLIGVHESYRAEKRPSAYNAGVHWKADQLNAGRAPNNRATLKEIHVALREDTEMMAALETWKRWKEERAQRKTAKAGGNAQVDSNANEQGVVEDEEEDDDSEDDDYDEVEEDEINDGGQGEVTEGSRRGLDKQARAQVAEVKRWFEALEVSKAEKFVGNRGSTKLVKKEGNVGANRLNRICENLTQKTGGLFWGIVCWSTYNIVLPTVGLNHGFQSGLPNRFKPLQTGLTTRNLKYNTAIIPGMYGVAGPVDNYLMEKHGVSSYEFISSIESFVCEQALHGAKAMTVDKMRIWIRTKLERSLCEATGDFNLTMQYKNYKVLIVEVYRVQLVGWPEHIPFNNARNMNNTLAKDLYNRLKSESIKWVKMRPQDPQPQQKTGKQASSARWESISKAYKSPETIDDSDDDTDQEENSNSNQGPNDQSSGRAVEGDRVEGAMDEETCREIEADPDANDPDANNPDANDNASRFNALPL</sequence>
<feature type="compositionally biased region" description="Polar residues" evidence="1">
    <location>
        <begin position="335"/>
        <end position="346"/>
    </location>
</feature>
<dbReference type="Proteomes" id="UP001437256">
    <property type="component" value="Unassembled WGS sequence"/>
</dbReference>
<feature type="region of interest" description="Disordered" evidence="1">
    <location>
        <begin position="775"/>
        <end position="883"/>
    </location>
</feature>
<feature type="compositionally biased region" description="Low complexity" evidence="1">
    <location>
        <begin position="207"/>
        <end position="218"/>
    </location>
</feature>
<feature type="region of interest" description="Disordered" evidence="1">
    <location>
        <begin position="197"/>
        <end position="241"/>
    </location>
</feature>
<evidence type="ECO:0000313" key="2">
    <source>
        <dbReference type="EMBL" id="KAL0058019.1"/>
    </source>
</evidence>
<feature type="compositionally biased region" description="Pro residues" evidence="1">
    <location>
        <begin position="271"/>
        <end position="280"/>
    </location>
</feature>
<reference evidence="2 3" key="1">
    <citation type="submission" date="2024-05" db="EMBL/GenBank/DDBJ databases">
        <title>A draft genome resource for the thread blight pathogen Marasmius tenuissimus strain MS-2.</title>
        <authorList>
            <person name="Yulfo-Soto G.E."/>
            <person name="Baruah I.K."/>
            <person name="Amoako-Attah I."/>
            <person name="Bukari Y."/>
            <person name="Meinhardt L.W."/>
            <person name="Bailey B.A."/>
            <person name="Cohen S.P."/>
        </authorList>
    </citation>
    <scope>NUCLEOTIDE SEQUENCE [LARGE SCALE GENOMIC DNA]</scope>
    <source>
        <strain evidence="2 3">MS-2</strain>
    </source>
</reference>
<protein>
    <submittedName>
        <fullName evidence="2">Uncharacterized protein</fullName>
    </submittedName>
</protein>
<proteinExistence type="predicted"/>
<feature type="compositionally biased region" description="Polar residues" evidence="1">
    <location>
        <begin position="783"/>
        <end position="796"/>
    </location>
</feature>
<evidence type="ECO:0000256" key="1">
    <source>
        <dbReference type="SAM" id="MobiDB-lite"/>
    </source>
</evidence>
<feature type="region of interest" description="Disordered" evidence="1">
    <location>
        <begin position="256"/>
        <end position="392"/>
    </location>
</feature>
<accession>A0ABR2ZAP2</accession>
<feature type="compositionally biased region" description="Polar residues" evidence="1">
    <location>
        <begin position="291"/>
        <end position="325"/>
    </location>
</feature>
<feature type="region of interest" description="Disordered" evidence="1">
    <location>
        <begin position="62"/>
        <end position="97"/>
    </location>
</feature>
<organism evidence="2 3">
    <name type="scientific">Marasmius tenuissimus</name>
    <dbReference type="NCBI Taxonomy" id="585030"/>
    <lineage>
        <taxon>Eukaryota</taxon>
        <taxon>Fungi</taxon>
        <taxon>Dikarya</taxon>
        <taxon>Basidiomycota</taxon>
        <taxon>Agaricomycotina</taxon>
        <taxon>Agaricomycetes</taxon>
        <taxon>Agaricomycetidae</taxon>
        <taxon>Agaricales</taxon>
        <taxon>Marasmiineae</taxon>
        <taxon>Marasmiaceae</taxon>
        <taxon>Marasmius</taxon>
    </lineage>
</organism>
<evidence type="ECO:0000313" key="3">
    <source>
        <dbReference type="Proteomes" id="UP001437256"/>
    </source>
</evidence>
<gene>
    <name evidence="2" type="ORF">AAF712_015326</name>
</gene>
<feature type="compositionally biased region" description="Low complexity" evidence="1">
    <location>
        <begin position="372"/>
        <end position="381"/>
    </location>
</feature>
<comment type="caution">
    <text evidence="2">The sequence shown here is derived from an EMBL/GenBank/DDBJ whole genome shotgun (WGS) entry which is preliminary data.</text>
</comment>
<feature type="compositionally biased region" description="Polar residues" evidence="1">
    <location>
        <begin position="80"/>
        <end position="97"/>
    </location>
</feature>
<feature type="region of interest" description="Disordered" evidence="1">
    <location>
        <begin position="135"/>
        <end position="185"/>
    </location>
</feature>
<feature type="compositionally biased region" description="Basic and acidic residues" evidence="1">
    <location>
        <begin position="838"/>
        <end position="856"/>
    </location>
</feature>
<feature type="region of interest" description="Disordered" evidence="1">
    <location>
        <begin position="109"/>
        <end position="128"/>
    </location>
</feature>
<feature type="compositionally biased region" description="Acidic residues" evidence="1">
    <location>
        <begin position="501"/>
        <end position="525"/>
    </location>
</feature>
<feature type="region of interest" description="Disordered" evidence="1">
    <location>
        <begin position="479"/>
        <end position="541"/>
    </location>
</feature>
<dbReference type="EMBL" id="JBBXMP010000385">
    <property type="protein sequence ID" value="KAL0058019.1"/>
    <property type="molecule type" value="Genomic_DNA"/>
</dbReference>
<name>A0ABR2ZAP2_9AGAR</name>
<feature type="compositionally biased region" description="Polar residues" evidence="1">
    <location>
        <begin position="148"/>
        <end position="181"/>
    </location>
</feature>
<feature type="compositionally biased region" description="Low complexity" evidence="1">
    <location>
        <begin position="864"/>
        <end position="875"/>
    </location>
</feature>
<feature type="compositionally biased region" description="Acidic residues" evidence="1">
    <location>
        <begin position="809"/>
        <end position="821"/>
    </location>
</feature>
<keyword evidence="3" id="KW-1185">Reference proteome</keyword>